<dbReference type="RefSeq" id="WP_182537054.1">
    <property type="nucleotide sequence ID" value="NZ_JACGXA010000001.1"/>
</dbReference>
<accession>A0A7W3P8K5</accession>
<dbReference type="NCBIfam" id="NF046112">
    <property type="entry name" value="MSMEG_6209_Nter"/>
    <property type="match status" value="1"/>
</dbReference>
<organism evidence="1 2">
    <name type="scientific">Nocardioides ginsengisegetis</name>
    <dbReference type="NCBI Taxonomy" id="661491"/>
    <lineage>
        <taxon>Bacteria</taxon>
        <taxon>Bacillati</taxon>
        <taxon>Actinomycetota</taxon>
        <taxon>Actinomycetes</taxon>
        <taxon>Propionibacteriales</taxon>
        <taxon>Nocardioidaceae</taxon>
        <taxon>Nocardioides</taxon>
    </lineage>
</organism>
<evidence type="ECO:0008006" key="3">
    <source>
        <dbReference type="Google" id="ProtNLM"/>
    </source>
</evidence>
<sequence length="77" mass="8527">MDSMATPEATTPEETAVAQVSARLRTRFPDTTPETIDRVVRGALHEFDGHRIRDFVPILVERHAIDLLRGSPTSLTG</sequence>
<name>A0A7W3P8K5_9ACTN</name>
<reference evidence="1 2" key="1">
    <citation type="submission" date="2020-07" db="EMBL/GenBank/DDBJ databases">
        <title>Sequencing the genomes of 1000 actinobacteria strains.</title>
        <authorList>
            <person name="Klenk H.-P."/>
        </authorList>
    </citation>
    <scope>NUCLEOTIDE SEQUENCE [LARGE SCALE GENOMIC DNA]</scope>
    <source>
        <strain evidence="1 2">DSM 21349</strain>
    </source>
</reference>
<evidence type="ECO:0000313" key="1">
    <source>
        <dbReference type="EMBL" id="MBA8802543.1"/>
    </source>
</evidence>
<protein>
    <recommendedName>
        <fullName evidence="3">DUF3562 domain-containing protein</fullName>
    </recommendedName>
</protein>
<dbReference type="EMBL" id="JACGXA010000001">
    <property type="protein sequence ID" value="MBA8802543.1"/>
    <property type="molecule type" value="Genomic_DNA"/>
</dbReference>
<comment type="caution">
    <text evidence="1">The sequence shown here is derived from an EMBL/GenBank/DDBJ whole genome shotgun (WGS) entry which is preliminary data.</text>
</comment>
<dbReference type="AlphaFoldDB" id="A0A7W3P8K5"/>
<dbReference type="Proteomes" id="UP000580910">
    <property type="component" value="Unassembled WGS sequence"/>
</dbReference>
<proteinExistence type="predicted"/>
<gene>
    <name evidence="1" type="ORF">FB382_000834</name>
</gene>
<dbReference type="Gene3D" id="1.10.8.1060">
    <property type="entry name" value="Corynebacterium glutamicum thioredoxin-dependent arsenate reductase, N-terminal domain"/>
    <property type="match status" value="1"/>
</dbReference>
<evidence type="ECO:0000313" key="2">
    <source>
        <dbReference type="Proteomes" id="UP000580910"/>
    </source>
</evidence>
<keyword evidence="2" id="KW-1185">Reference proteome</keyword>